<sequence length="342" mass="36634">MGGVASVSTVSALPLPARKTWRALASVPERSRRGPGSCYMVRGHATTGLLLLLLFAAWPACGADELLVRHGSRQRPMLALTFDLCELSDQRAGFDGAIVDVLRANGARATFFAGGKWMRSHPGRTMQLMADPAFELGSHAWTHGNFGVLPEPRMAEQILWTQAQYELLREELAHAAPEQGTPERATPGQATPGQVTPEHGGAGRLARVPEAIRTFRFPYGRCREQALDMLAGHGIAAVQWDVNMMDAAPGRTAQAISAHVLKNVRPGSIVLGHANGFGHNTAQALAVILPALAAAGYRTVTVSELLAAGTPQSARQCYDSRPGDTRQYDAIFGDGTVHPPRK</sequence>
<evidence type="ECO:0000313" key="3">
    <source>
        <dbReference type="EMBL" id="HGG91872.1"/>
    </source>
</evidence>
<dbReference type="GO" id="GO:0005975">
    <property type="term" value="P:carbohydrate metabolic process"/>
    <property type="evidence" value="ECO:0007669"/>
    <property type="project" value="InterPro"/>
</dbReference>
<dbReference type="InterPro" id="IPR050248">
    <property type="entry name" value="Polysacc_deacetylase_ArnD"/>
</dbReference>
<feature type="region of interest" description="Disordered" evidence="1">
    <location>
        <begin position="177"/>
        <end position="204"/>
    </location>
</feature>
<dbReference type="SUPFAM" id="SSF88713">
    <property type="entry name" value="Glycoside hydrolase/deacetylase"/>
    <property type="match status" value="1"/>
</dbReference>
<dbReference type="InterPro" id="IPR011330">
    <property type="entry name" value="Glyco_hydro/deAcase_b/a-brl"/>
</dbReference>
<dbReference type="GO" id="GO:0016810">
    <property type="term" value="F:hydrolase activity, acting on carbon-nitrogen (but not peptide) bonds"/>
    <property type="evidence" value="ECO:0007669"/>
    <property type="project" value="InterPro"/>
</dbReference>
<dbReference type="EMBL" id="DSRP01000199">
    <property type="protein sequence ID" value="HGG91872.1"/>
    <property type="molecule type" value="Genomic_DNA"/>
</dbReference>
<protein>
    <submittedName>
        <fullName evidence="3">Polysaccharide deacetylase</fullName>
    </submittedName>
</protein>
<feature type="domain" description="NodB homology" evidence="2">
    <location>
        <begin position="76"/>
        <end position="300"/>
    </location>
</feature>
<comment type="caution">
    <text evidence="3">The sequence shown here is derived from an EMBL/GenBank/DDBJ whole genome shotgun (WGS) entry which is preliminary data.</text>
</comment>
<dbReference type="Pfam" id="PF01522">
    <property type="entry name" value="Polysacc_deac_1"/>
    <property type="match status" value="1"/>
</dbReference>
<name>A0A7C4AAW5_9BACT</name>
<dbReference type="PANTHER" id="PTHR10587">
    <property type="entry name" value="GLYCOSYL TRANSFERASE-RELATED"/>
    <property type="match status" value="1"/>
</dbReference>
<dbReference type="PROSITE" id="PS51677">
    <property type="entry name" value="NODB"/>
    <property type="match status" value="1"/>
</dbReference>
<evidence type="ECO:0000256" key="1">
    <source>
        <dbReference type="SAM" id="MobiDB-lite"/>
    </source>
</evidence>
<dbReference type="InterPro" id="IPR002509">
    <property type="entry name" value="NODB_dom"/>
</dbReference>
<dbReference type="Gene3D" id="3.20.20.370">
    <property type="entry name" value="Glycoside hydrolase/deacetylase"/>
    <property type="match status" value="1"/>
</dbReference>
<dbReference type="AlphaFoldDB" id="A0A7C4AAW5"/>
<organism evidence="3">
    <name type="scientific">Fundidesulfovibrio putealis</name>
    <dbReference type="NCBI Taxonomy" id="270496"/>
    <lineage>
        <taxon>Bacteria</taxon>
        <taxon>Pseudomonadati</taxon>
        <taxon>Thermodesulfobacteriota</taxon>
        <taxon>Desulfovibrionia</taxon>
        <taxon>Desulfovibrionales</taxon>
        <taxon>Desulfovibrionaceae</taxon>
        <taxon>Fundidesulfovibrio</taxon>
    </lineage>
</organism>
<gene>
    <name evidence="3" type="ORF">ENR59_02835</name>
</gene>
<evidence type="ECO:0000259" key="2">
    <source>
        <dbReference type="PROSITE" id="PS51677"/>
    </source>
</evidence>
<reference evidence="3" key="1">
    <citation type="journal article" date="2020" name="mSystems">
        <title>Genome- and Community-Level Interaction Insights into Carbon Utilization and Element Cycling Functions of Hydrothermarchaeota in Hydrothermal Sediment.</title>
        <authorList>
            <person name="Zhou Z."/>
            <person name="Liu Y."/>
            <person name="Xu W."/>
            <person name="Pan J."/>
            <person name="Luo Z.H."/>
            <person name="Li M."/>
        </authorList>
    </citation>
    <scope>NUCLEOTIDE SEQUENCE [LARGE SCALE GENOMIC DNA]</scope>
    <source>
        <strain evidence="3">SpSt-413</strain>
    </source>
</reference>
<proteinExistence type="predicted"/>
<accession>A0A7C4AAW5</accession>
<dbReference type="PANTHER" id="PTHR10587:SF134">
    <property type="entry name" value="SECRETED PROTEIN"/>
    <property type="match status" value="1"/>
</dbReference>